<organism evidence="3 4">
    <name type="scientific">Phialemonium thermophilum</name>
    <dbReference type="NCBI Taxonomy" id="223376"/>
    <lineage>
        <taxon>Eukaryota</taxon>
        <taxon>Fungi</taxon>
        <taxon>Dikarya</taxon>
        <taxon>Ascomycota</taxon>
        <taxon>Pezizomycotina</taxon>
        <taxon>Sordariomycetes</taxon>
        <taxon>Sordariomycetidae</taxon>
        <taxon>Cephalothecales</taxon>
        <taxon>Cephalothecaceae</taxon>
        <taxon>Phialemonium</taxon>
    </lineage>
</organism>
<feature type="compositionally biased region" description="Basic residues" evidence="1">
    <location>
        <begin position="493"/>
        <end position="504"/>
    </location>
</feature>
<sequence length="504" mass="54257">MPVTTASLVSSPGAMASKELGKQTPKKRNTTAAAAVQSPSSNKEASGAAGKSTALPSTGAPPGYHAARRATTVDDATELRRRSWTNQFTAENLFDTPRRRSSTYSEYSLNEAQRNLQEDILNPSGASLVTHENSNWAAVPLAFAILPAIAGLFFKNGGSVITDAMLLGLAAIFLHWSVTQPWNLYRSAQEIRVAEETDDEFAIDDDGDDDVRPSTPESTPKRPPGSPAGSDGTSPGGESSSRRAQSSRQEALGELYKYEVIALASCFLFPLLGAFLLHAIRNQLSRPSEGLVSNFNLTIFLLAAEIHPLGHLIKLVQARTLHLQRTVHANPYKDAVKREADLVEGLAQRLSKLESRIGPDAAAVTPPASARPASVDLVREVRSAVQPDLDALSRAIRHYEKRTTVLAFHTESRLNAMDRRLRDAISLAAAAAKSHASQRGVLSVVVERVAALCLAPFYALFGIVTLPFRALLSSSPFNRARDRAKASSPRAQKGGRLKASRSSV</sequence>
<feature type="region of interest" description="Disordered" evidence="1">
    <location>
        <begin position="197"/>
        <end position="246"/>
    </location>
</feature>
<feature type="transmembrane region" description="Helical" evidence="2">
    <location>
        <begin position="260"/>
        <end position="280"/>
    </location>
</feature>
<dbReference type="PANTHER" id="PTHR42032">
    <property type="entry name" value="YALI0E30679P"/>
    <property type="match status" value="1"/>
</dbReference>
<feature type="compositionally biased region" description="Acidic residues" evidence="1">
    <location>
        <begin position="197"/>
        <end position="209"/>
    </location>
</feature>
<evidence type="ECO:0000313" key="3">
    <source>
        <dbReference type="EMBL" id="KAL1870535.1"/>
    </source>
</evidence>
<keyword evidence="4" id="KW-1185">Reference proteome</keyword>
<keyword evidence="2" id="KW-0812">Transmembrane</keyword>
<proteinExistence type="predicted"/>
<keyword evidence="2" id="KW-1133">Transmembrane helix</keyword>
<feature type="region of interest" description="Disordered" evidence="1">
    <location>
        <begin position="1"/>
        <end position="74"/>
    </location>
</feature>
<name>A0ABR3X3Y7_9PEZI</name>
<dbReference type="PANTHER" id="PTHR42032:SF1">
    <property type="entry name" value="YALI0E30679P"/>
    <property type="match status" value="1"/>
</dbReference>
<comment type="caution">
    <text evidence="3">The sequence shown here is derived from an EMBL/GenBank/DDBJ whole genome shotgun (WGS) entry which is preliminary data.</text>
</comment>
<evidence type="ECO:0000256" key="1">
    <source>
        <dbReference type="SAM" id="MobiDB-lite"/>
    </source>
</evidence>
<feature type="region of interest" description="Disordered" evidence="1">
    <location>
        <begin position="480"/>
        <end position="504"/>
    </location>
</feature>
<accession>A0ABR3X3Y7</accession>
<feature type="compositionally biased region" description="Polar residues" evidence="1">
    <location>
        <begin position="1"/>
        <end position="10"/>
    </location>
</feature>
<evidence type="ECO:0000256" key="2">
    <source>
        <dbReference type="SAM" id="Phobius"/>
    </source>
</evidence>
<dbReference type="Proteomes" id="UP001586593">
    <property type="component" value="Unassembled WGS sequence"/>
</dbReference>
<keyword evidence="2" id="KW-0472">Membrane</keyword>
<gene>
    <name evidence="3" type="ORF">VTK73DRAFT_2609</name>
</gene>
<dbReference type="EMBL" id="JAZHXJ010000174">
    <property type="protein sequence ID" value="KAL1870535.1"/>
    <property type="molecule type" value="Genomic_DNA"/>
</dbReference>
<protein>
    <submittedName>
        <fullName evidence="3">Uncharacterized protein</fullName>
    </submittedName>
</protein>
<evidence type="ECO:0000313" key="4">
    <source>
        <dbReference type="Proteomes" id="UP001586593"/>
    </source>
</evidence>
<feature type="transmembrane region" description="Helical" evidence="2">
    <location>
        <begin position="449"/>
        <end position="468"/>
    </location>
</feature>
<reference evidence="3 4" key="1">
    <citation type="journal article" date="2024" name="Commun. Biol.">
        <title>Comparative genomic analysis of thermophilic fungi reveals convergent evolutionary adaptations and gene losses.</title>
        <authorList>
            <person name="Steindorff A.S."/>
            <person name="Aguilar-Pontes M.V."/>
            <person name="Robinson A.J."/>
            <person name="Andreopoulos B."/>
            <person name="LaButti K."/>
            <person name="Kuo A."/>
            <person name="Mondo S."/>
            <person name="Riley R."/>
            <person name="Otillar R."/>
            <person name="Haridas S."/>
            <person name="Lipzen A."/>
            <person name="Grimwood J."/>
            <person name="Schmutz J."/>
            <person name="Clum A."/>
            <person name="Reid I.D."/>
            <person name="Moisan M.C."/>
            <person name="Butler G."/>
            <person name="Nguyen T.T.M."/>
            <person name="Dewar K."/>
            <person name="Conant G."/>
            <person name="Drula E."/>
            <person name="Henrissat B."/>
            <person name="Hansel C."/>
            <person name="Singer S."/>
            <person name="Hutchinson M.I."/>
            <person name="de Vries R.P."/>
            <person name="Natvig D.O."/>
            <person name="Powell A.J."/>
            <person name="Tsang A."/>
            <person name="Grigoriev I.V."/>
        </authorList>
    </citation>
    <scope>NUCLEOTIDE SEQUENCE [LARGE SCALE GENOMIC DNA]</scope>
    <source>
        <strain evidence="3 4">ATCC 24622</strain>
    </source>
</reference>